<dbReference type="EMBL" id="AZFN01000014">
    <property type="protein sequence ID" value="KRM01929.1"/>
    <property type="molecule type" value="Genomic_DNA"/>
</dbReference>
<dbReference type="PATRIC" id="fig|1423749.3.peg.414"/>
<dbReference type="Pfam" id="PF01541">
    <property type="entry name" value="GIY-YIG"/>
    <property type="match status" value="1"/>
</dbReference>
<name>A0A0R1VF98_9LACO</name>
<evidence type="ECO:0000259" key="1">
    <source>
        <dbReference type="PROSITE" id="PS50164"/>
    </source>
</evidence>
<dbReference type="Pfam" id="PF09848">
    <property type="entry name" value="SLFN-g3_helicase"/>
    <property type="match status" value="1"/>
</dbReference>
<gene>
    <name evidence="2" type="ORF">FC60_GL000412</name>
</gene>
<dbReference type="AlphaFoldDB" id="A0A0R1VF98"/>
<evidence type="ECO:0000313" key="2">
    <source>
        <dbReference type="EMBL" id="KRM01929.1"/>
    </source>
</evidence>
<dbReference type="CDD" id="cd10439">
    <property type="entry name" value="GIY-YIG_COG3410"/>
    <property type="match status" value="1"/>
</dbReference>
<dbReference type="InterPro" id="IPR000305">
    <property type="entry name" value="GIY-YIG_endonuc"/>
</dbReference>
<protein>
    <recommendedName>
        <fullName evidence="1">GIY-YIG domain-containing protein</fullName>
    </recommendedName>
</protein>
<evidence type="ECO:0000313" key="3">
    <source>
        <dbReference type="Proteomes" id="UP000051739"/>
    </source>
</evidence>
<dbReference type="Gene3D" id="3.40.50.300">
    <property type="entry name" value="P-loop containing nucleotide triphosphate hydrolases"/>
    <property type="match status" value="1"/>
</dbReference>
<dbReference type="InterPro" id="IPR018647">
    <property type="entry name" value="SLFN_3-like_DNA/RNA_helicase"/>
</dbReference>
<reference evidence="2 3" key="1">
    <citation type="journal article" date="2015" name="Genome Announc.">
        <title>Expanding the biotechnology potential of lactobacilli through comparative genomics of 213 strains and associated genera.</title>
        <authorList>
            <person name="Sun Z."/>
            <person name="Harris H.M."/>
            <person name="McCann A."/>
            <person name="Guo C."/>
            <person name="Argimon S."/>
            <person name="Zhang W."/>
            <person name="Yang X."/>
            <person name="Jeffery I.B."/>
            <person name="Cooney J.C."/>
            <person name="Kagawa T.F."/>
            <person name="Liu W."/>
            <person name="Song Y."/>
            <person name="Salvetti E."/>
            <person name="Wrobel A."/>
            <person name="Rasinkangas P."/>
            <person name="Parkhill J."/>
            <person name="Rea M.C."/>
            <person name="O'Sullivan O."/>
            <person name="Ritari J."/>
            <person name="Douillard F.P."/>
            <person name="Paul Ross R."/>
            <person name="Yang R."/>
            <person name="Briner A.E."/>
            <person name="Felis G.E."/>
            <person name="de Vos W.M."/>
            <person name="Barrangou R."/>
            <person name="Klaenhammer T.R."/>
            <person name="Caufield P.W."/>
            <person name="Cui Y."/>
            <person name="Zhang H."/>
            <person name="O'Toole P.W."/>
        </authorList>
    </citation>
    <scope>NUCLEOTIDE SEQUENCE [LARGE SCALE GENOMIC DNA]</scope>
    <source>
        <strain evidence="2 3">DSM 16045</strain>
    </source>
</reference>
<keyword evidence="3" id="KW-1185">Reference proteome</keyword>
<organism evidence="2 3">
    <name type="scientific">Limosilactobacillus gastricus DSM 16045</name>
    <dbReference type="NCBI Taxonomy" id="1423749"/>
    <lineage>
        <taxon>Bacteria</taxon>
        <taxon>Bacillati</taxon>
        <taxon>Bacillota</taxon>
        <taxon>Bacilli</taxon>
        <taxon>Lactobacillales</taxon>
        <taxon>Lactobacillaceae</taxon>
        <taxon>Limosilactobacillus</taxon>
    </lineage>
</organism>
<dbReference type="RefSeq" id="WP_056937467.1">
    <property type="nucleotide sequence ID" value="NZ_AZFN01000014.1"/>
</dbReference>
<dbReference type="Proteomes" id="UP000051739">
    <property type="component" value="Unassembled WGS sequence"/>
</dbReference>
<feature type="domain" description="GIY-YIG" evidence="1">
    <location>
        <begin position="36"/>
        <end position="122"/>
    </location>
</feature>
<comment type="caution">
    <text evidence="2">The sequence shown here is derived from an EMBL/GenBank/DDBJ whole genome shotgun (WGS) entry which is preliminary data.</text>
</comment>
<dbReference type="InterPro" id="IPR027417">
    <property type="entry name" value="P-loop_NTPase"/>
</dbReference>
<dbReference type="PROSITE" id="PS50164">
    <property type="entry name" value="GIY_YIG"/>
    <property type="match status" value="1"/>
</dbReference>
<dbReference type="SUPFAM" id="SSF52540">
    <property type="entry name" value="P-loop containing nucleoside triphosphate hydrolases"/>
    <property type="match status" value="1"/>
</dbReference>
<accession>A0A0R1VF98</accession>
<proteinExistence type="predicted"/>
<sequence>MVSEPYIKEFSYSQDGVNSINSLQISDNEQNHYIRNYPTVYVINDEKKDKYDVYVGETNNIVQRTLQHLNADPKNRDDWDGLKKAKNPNMYVIAHDHFNKSLTLDVENRLMLYLGSSPYVNRINNRRTNGQGEYFPVEELDEIFGKIWRKLNKRNQNLFPAMEVIKNEAIFKASPFHKLTAEQSQAKFTISNKIREILSDSKSVDEHLIMVTGDAGAGKTVLLSSLFYDLTQDDESRDVHLMVNHDEQIKVYQTISKKLGLDVSKVTKPTSFINKYSKNNKADVALVDEAHLLWTQGHLGYKGSNQLNDLLKRAKVVIAIFDANQILRNQQILSNEQIKKLREKALNTGDLIELHNQLRMQASDSTINWIKNLIEDQTIGILPEDDSYKVKVFDTPQQLEDAIDYENVLDVDSDYKNGISRLVATYDWPYVAKGKDVYKVKIGNWELPWNYQIKEHPKIVNYQDLSWAERPQTIKEVGSIYTIQGFDLNYVGVILGPSIKYRDGKIIFDKSVHFNKDVTNNRTMENGEKKNFGEELIKNEMNVLMTRGVHGLFIYAVDEALREKLKSSV</sequence>